<feature type="domain" description="Glycosyltransferase 2-like" evidence="2">
    <location>
        <begin position="793"/>
        <end position="912"/>
    </location>
</feature>
<dbReference type="EMBL" id="CP066786">
    <property type="protein sequence ID" value="QQM31258.1"/>
    <property type="molecule type" value="Genomic_DNA"/>
</dbReference>
<dbReference type="AlphaFoldDB" id="A0A7T7HL96"/>
<evidence type="ECO:0000313" key="5">
    <source>
        <dbReference type="Proteomes" id="UP000596083"/>
    </source>
</evidence>
<dbReference type="Gene3D" id="3.40.50.150">
    <property type="entry name" value="Vaccinia Virus protein VP39"/>
    <property type="match status" value="1"/>
</dbReference>
<evidence type="ECO:0000313" key="4">
    <source>
        <dbReference type="EMBL" id="QQM31258.1"/>
    </source>
</evidence>
<feature type="domain" description="Methyltransferase type 11" evidence="3">
    <location>
        <begin position="51"/>
        <end position="143"/>
    </location>
</feature>
<evidence type="ECO:0000256" key="1">
    <source>
        <dbReference type="SAM" id="Coils"/>
    </source>
</evidence>
<dbReference type="InterPro" id="IPR001173">
    <property type="entry name" value="Glyco_trans_2-like"/>
</dbReference>
<dbReference type="CDD" id="cd04186">
    <property type="entry name" value="GT_2_like_c"/>
    <property type="match status" value="1"/>
</dbReference>
<accession>A0A7T7HL96</accession>
<reference evidence="4 5" key="1">
    <citation type="submission" date="2020-12" db="EMBL/GenBank/DDBJ databases">
        <authorList>
            <person name="Zheng R.K."/>
            <person name="Sun C.M."/>
        </authorList>
    </citation>
    <scope>NUCLEOTIDE SEQUENCE [LARGE SCALE GENOMIC DNA]</scope>
    <source>
        <strain evidence="4 5">ZRK001</strain>
    </source>
</reference>
<dbReference type="Pfam" id="PF13692">
    <property type="entry name" value="Glyco_trans_1_4"/>
    <property type="match status" value="1"/>
</dbReference>
<dbReference type="GO" id="GO:0008757">
    <property type="term" value="F:S-adenosylmethionine-dependent methyltransferase activity"/>
    <property type="evidence" value="ECO:0007669"/>
    <property type="project" value="InterPro"/>
</dbReference>
<proteinExistence type="predicted"/>
<dbReference type="InterPro" id="IPR029063">
    <property type="entry name" value="SAM-dependent_MTases_sf"/>
</dbReference>
<dbReference type="Pfam" id="PF08241">
    <property type="entry name" value="Methyltransf_11"/>
    <property type="match status" value="1"/>
</dbReference>
<dbReference type="CDD" id="cd02440">
    <property type="entry name" value="AdoMet_MTases"/>
    <property type="match status" value="1"/>
</dbReference>
<keyword evidence="1" id="KW-0175">Coiled coil</keyword>
<dbReference type="InterPro" id="IPR013216">
    <property type="entry name" value="Methyltransf_11"/>
</dbReference>
<dbReference type="SUPFAM" id="SSF53756">
    <property type="entry name" value="UDP-Glycosyltransferase/glycogen phosphorylase"/>
    <property type="match status" value="1"/>
</dbReference>
<name>A0A7T7HL96_9HYPH</name>
<feature type="coiled-coil region" evidence="1">
    <location>
        <begin position="252"/>
        <end position="293"/>
    </location>
</feature>
<dbReference type="Pfam" id="PF00535">
    <property type="entry name" value="Glycos_transf_2"/>
    <property type="match status" value="1"/>
</dbReference>
<dbReference type="PANTHER" id="PTHR43179">
    <property type="entry name" value="RHAMNOSYLTRANSFERASE WBBL"/>
    <property type="match status" value="1"/>
</dbReference>
<dbReference type="Gene3D" id="3.90.550.10">
    <property type="entry name" value="Spore Coat Polysaccharide Biosynthesis Protein SpsA, Chain A"/>
    <property type="match status" value="1"/>
</dbReference>
<dbReference type="Gene3D" id="3.40.50.2000">
    <property type="entry name" value="Glycogen Phosphorylase B"/>
    <property type="match status" value="1"/>
</dbReference>
<dbReference type="CDD" id="cd03801">
    <property type="entry name" value="GT4_PimA-like"/>
    <property type="match status" value="1"/>
</dbReference>
<sequence>MGEVFEKPKVGGVLEWADKRHSSEIEGQQEVEHLHRYLFARALCRGRDVLDIVSRGGYGSACLSQVARSVIGVELDQISVERARSTYQADNLEFKLGSVEHIPLDDNSIDCVVSFGTIEFLSDEAQFLNEIKRVLRPGGFALINLPNHDIYSPPGDAPDPNHARRLTNDEFETLLSTHFSNSILFRQRSVVGSVILSETTTAGQEFLSFDRQGEGRIEASSGLARSLNIVAIVSNDHLPALPSSAYFERTSVEEALVHLPAAQNRMAALEQENEKYKEDLQNLAEALGLAEHRSAFMQETADVLASRLYKAYQRPLQPITSMIIRRLLHIALAAEPILSQKRIRKFRRSLRKCTPRSILSEWNEVKEAVSASIAMSAVGLSSLSHREDPPFLMDPKKILVIDARFPQPNVSAGEKATFGILKDLVMIGFDVTFIPIDMKSRSPYLQDLDDMGVRVITRERGFQRGSDYLRLEGHRFGVFYVFRIDVFEQTIEHIRNASPNARVIFHAPDLNFLREFRGAELSRDSEALKRAKNIKQRELSVMRKADHNVLVSPAELPYLVNEIPAARFSVFPALYSPIDRHSKSFAERKHIFFLGGFGHSPNVDAAIWFVSKIWPAIHAALPDVEFHILGSEAPQEIIDLADEPGVRFVGYVEDIESAMSRYRLAVAPLNYGAGIKGKVGASMGCGIPTVCTSIAAEGMHIENDIHTFVADTPSPFADAVIKLYPDHELWDKFSKNGRRLVEENFSCEANRSSYLRALDKAKVLPLDLIVSYCQNAPDVSFPEYDEDQTIGVSVIVPVYNKWSLTRACLASVALAGKASGITYEVILADDGSTDETVHASEMVPGLRVARAAQNMGFLGNCNNAAKTAKGEHLLFLTNNTVVMPNWLKALYSRMTAASDAAIVGSKLLYTDGRIQEGGGLLSPDATAASFLVSGAFWRSIGGFEERDQPTCCEESDLAMAARSSGLSVLYEPESEVVHFEKAT</sequence>
<dbReference type="RefSeq" id="WP_200336821.1">
    <property type="nucleotide sequence ID" value="NZ_CP066786.1"/>
</dbReference>
<dbReference type="SUPFAM" id="SSF53448">
    <property type="entry name" value="Nucleotide-diphospho-sugar transferases"/>
    <property type="match status" value="1"/>
</dbReference>
<evidence type="ECO:0000259" key="3">
    <source>
        <dbReference type="Pfam" id="PF08241"/>
    </source>
</evidence>
<dbReference type="PANTHER" id="PTHR43179:SF7">
    <property type="entry name" value="RHAMNOSYLTRANSFERASE WBBL"/>
    <property type="match status" value="1"/>
</dbReference>
<organism evidence="4 5">
    <name type="scientific">Martelella lutilitoris</name>
    <dbReference type="NCBI Taxonomy" id="2583532"/>
    <lineage>
        <taxon>Bacteria</taxon>
        <taxon>Pseudomonadati</taxon>
        <taxon>Pseudomonadota</taxon>
        <taxon>Alphaproteobacteria</taxon>
        <taxon>Hyphomicrobiales</taxon>
        <taxon>Aurantimonadaceae</taxon>
        <taxon>Martelella</taxon>
    </lineage>
</organism>
<dbReference type="InterPro" id="IPR029044">
    <property type="entry name" value="Nucleotide-diphossugar_trans"/>
</dbReference>
<evidence type="ECO:0000259" key="2">
    <source>
        <dbReference type="Pfam" id="PF00535"/>
    </source>
</evidence>
<keyword evidence="4" id="KW-0808">Transferase</keyword>
<gene>
    <name evidence="4" type="ORF">JET14_03500</name>
</gene>
<dbReference type="SUPFAM" id="SSF53335">
    <property type="entry name" value="S-adenosyl-L-methionine-dependent methyltransferases"/>
    <property type="match status" value="1"/>
</dbReference>
<protein>
    <submittedName>
        <fullName evidence="4">Glycosyltransferase</fullName>
    </submittedName>
</protein>
<dbReference type="Proteomes" id="UP000596083">
    <property type="component" value="Chromosome"/>
</dbReference>
<dbReference type="KEGG" id="mlut:JET14_03500"/>